<gene>
    <name evidence="10" type="ORF">A5869_002220</name>
    <name evidence="8" type="ORF">P7H47_04400</name>
    <name evidence="9" type="ORF">U1294_10480</name>
</gene>
<evidence type="ECO:0000259" key="7">
    <source>
        <dbReference type="Pfam" id="PF00890"/>
    </source>
</evidence>
<evidence type="ECO:0000256" key="4">
    <source>
        <dbReference type="ARBA" id="ARBA00023002"/>
    </source>
</evidence>
<dbReference type="SUPFAM" id="SSF51905">
    <property type="entry name" value="FAD/NAD(P)-binding domain"/>
    <property type="match status" value="1"/>
</dbReference>
<dbReference type="InterPro" id="IPR027477">
    <property type="entry name" value="Succ_DH/fumarate_Rdtase_cat_sf"/>
</dbReference>
<reference evidence="9" key="3">
    <citation type="submission" date="2023-12" db="EMBL/GenBank/DDBJ databases">
        <title>Molecular genomic analyses of Enterococcus cecorum from sepsis oubreaks in broilers.</title>
        <authorList>
            <person name="Rhoads D."/>
            <person name="Alrubaye A."/>
        </authorList>
    </citation>
    <scope>NUCLEOTIDE SEQUENCE</scope>
    <source>
        <strain evidence="9">1755</strain>
    </source>
</reference>
<dbReference type="Proteomes" id="UP001255696">
    <property type="component" value="Unassembled WGS sequence"/>
</dbReference>
<feature type="chain" id="PRO_5042654080" evidence="5">
    <location>
        <begin position="20"/>
        <end position="501"/>
    </location>
</feature>
<keyword evidence="5" id="KW-0732">Signal</keyword>
<reference evidence="8" key="2">
    <citation type="submission" date="2023-03" db="EMBL/GenBank/DDBJ databases">
        <authorList>
            <person name="Shen W."/>
            <person name="Cai J."/>
        </authorList>
    </citation>
    <scope>NUCLEOTIDE SEQUENCE</scope>
    <source>
        <strain evidence="8">B245-2</strain>
    </source>
</reference>
<dbReference type="EMBL" id="JARQBI010000007">
    <property type="protein sequence ID" value="MDT2796514.1"/>
    <property type="molecule type" value="Genomic_DNA"/>
</dbReference>
<protein>
    <submittedName>
        <fullName evidence="8">Flavocytochrome c</fullName>
    </submittedName>
    <submittedName>
        <fullName evidence="10">Fumarate reductase flavoprotein subunit</fullName>
    </submittedName>
</protein>
<comment type="cofactor">
    <cofactor evidence="1">
        <name>FAD</name>
        <dbReference type="ChEBI" id="CHEBI:57692"/>
    </cofactor>
</comment>
<proteinExistence type="inferred from homology"/>
<evidence type="ECO:0000313" key="8">
    <source>
        <dbReference type="EMBL" id="MDT2796514.1"/>
    </source>
</evidence>
<organism evidence="10 11">
    <name type="scientific">Enterococcus cecorum</name>
    <dbReference type="NCBI Taxonomy" id="44008"/>
    <lineage>
        <taxon>Bacteria</taxon>
        <taxon>Bacillati</taxon>
        <taxon>Bacillota</taxon>
        <taxon>Bacilli</taxon>
        <taxon>Lactobacillales</taxon>
        <taxon>Enterococcaceae</taxon>
        <taxon>Enterococcus</taxon>
    </lineage>
</organism>
<evidence type="ECO:0000313" key="9">
    <source>
        <dbReference type="EMBL" id="MDZ5598628.1"/>
    </source>
</evidence>
<feature type="signal peptide" evidence="5">
    <location>
        <begin position="1"/>
        <end position="19"/>
    </location>
</feature>
<dbReference type="GO" id="GO:0033765">
    <property type="term" value="F:steroid dehydrogenase activity, acting on the CH-CH group of donors"/>
    <property type="evidence" value="ECO:0007669"/>
    <property type="project" value="UniProtKB-ARBA"/>
</dbReference>
<keyword evidence="2 5" id="KW-0285">Flavoprotein</keyword>
<dbReference type="Gene3D" id="3.90.700.10">
    <property type="entry name" value="Succinate dehydrogenase/fumarate reductase flavoprotein, catalytic domain"/>
    <property type="match status" value="1"/>
</dbReference>
<comment type="caution">
    <text evidence="10">The sequence shown here is derived from an EMBL/GenBank/DDBJ whole genome shotgun (WGS) entry which is preliminary data.</text>
</comment>
<dbReference type="PANTHER" id="PTHR43400">
    <property type="entry name" value="FUMARATE REDUCTASE"/>
    <property type="match status" value="1"/>
</dbReference>
<evidence type="ECO:0000256" key="6">
    <source>
        <dbReference type="SAM" id="MobiDB-lite"/>
    </source>
</evidence>
<evidence type="ECO:0000256" key="2">
    <source>
        <dbReference type="ARBA" id="ARBA00022630"/>
    </source>
</evidence>
<evidence type="ECO:0000313" key="11">
    <source>
        <dbReference type="Proteomes" id="UP000196503"/>
    </source>
</evidence>
<dbReference type="InterPro" id="IPR050315">
    <property type="entry name" value="FAD-oxidoreductase_2"/>
</dbReference>
<dbReference type="Proteomes" id="UP001290582">
    <property type="component" value="Unassembled WGS sequence"/>
</dbReference>
<comment type="similarity">
    <text evidence="5">Belongs to the FAD-dependent oxidoreductase 2 family. FRD/SDH subfamily.</text>
</comment>
<reference evidence="10 11" key="1">
    <citation type="submission" date="2017-05" db="EMBL/GenBank/DDBJ databases">
        <title>The Genome Sequence of Enterococcus faecium 2D5_DIV0622.</title>
        <authorList>
            <consortium name="The Broad Institute Genomics Platform"/>
            <consortium name="The Broad Institute Genomic Center for Infectious Diseases"/>
            <person name="Earl A."/>
            <person name="Manson A."/>
            <person name="Schwartman J."/>
            <person name="Gilmore M."/>
            <person name="Abouelleil A."/>
            <person name="Cao P."/>
            <person name="Chapman S."/>
            <person name="Cusick C."/>
            <person name="Shea T."/>
            <person name="Young S."/>
            <person name="Neafsey D."/>
            <person name="Nusbaum C."/>
            <person name="Birren B."/>
        </authorList>
    </citation>
    <scope>NUCLEOTIDE SEQUENCE [LARGE SCALE GENOMIC DNA]</scope>
    <source>
        <strain evidence="10 11">2D5_DIV0622</strain>
    </source>
</reference>
<accession>A0A1Y3UGU0</accession>
<name>A0A1Y3UGU0_9ENTE</name>
<dbReference type="InterPro" id="IPR036188">
    <property type="entry name" value="FAD/NAD-bd_sf"/>
</dbReference>
<evidence type="ECO:0000256" key="3">
    <source>
        <dbReference type="ARBA" id="ARBA00022827"/>
    </source>
</evidence>
<feature type="region of interest" description="Disordered" evidence="6">
    <location>
        <begin position="24"/>
        <end position="49"/>
    </location>
</feature>
<dbReference type="Pfam" id="PF00890">
    <property type="entry name" value="FAD_binding_2"/>
    <property type="match status" value="1"/>
</dbReference>
<dbReference type="InterPro" id="IPR003953">
    <property type="entry name" value="FAD-dep_OxRdtase_2_FAD-bd"/>
</dbReference>
<feature type="compositionally biased region" description="Low complexity" evidence="6">
    <location>
        <begin position="24"/>
        <end position="44"/>
    </location>
</feature>
<dbReference type="FunFam" id="3.90.700.10:FF:000007">
    <property type="entry name" value="NADH-dependent fumarate reductase"/>
    <property type="match status" value="1"/>
</dbReference>
<dbReference type="AlphaFoldDB" id="A0A1Y3UGU0"/>
<dbReference type="NCBIfam" id="NF005064">
    <property type="entry name" value="PRK06481.1"/>
    <property type="match status" value="1"/>
</dbReference>
<evidence type="ECO:0000313" key="10">
    <source>
        <dbReference type="EMBL" id="OUZ14539.1"/>
    </source>
</evidence>
<dbReference type="PANTHER" id="PTHR43400:SF7">
    <property type="entry name" value="FAD-DEPENDENT OXIDOREDUCTASE 2 FAD BINDING DOMAIN-CONTAINING PROTEIN"/>
    <property type="match status" value="1"/>
</dbReference>
<keyword evidence="4 5" id="KW-0560">Oxidoreductase</keyword>
<dbReference type="NCBIfam" id="TIGR01813">
    <property type="entry name" value="flavo_cyto_c"/>
    <property type="match status" value="1"/>
</dbReference>
<dbReference type="Gene3D" id="3.50.50.60">
    <property type="entry name" value="FAD/NAD(P)-binding domain"/>
    <property type="match status" value="1"/>
</dbReference>
<dbReference type="Proteomes" id="UP000196503">
    <property type="component" value="Unassembled WGS sequence"/>
</dbReference>
<evidence type="ECO:0000256" key="1">
    <source>
        <dbReference type="ARBA" id="ARBA00001974"/>
    </source>
</evidence>
<dbReference type="GeneID" id="60870686"/>
<dbReference type="EMBL" id="JAXOGL010000021">
    <property type="protein sequence ID" value="MDZ5598628.1"/>
    <property type="molecule type" value="Genomic_DNA"/>
</dbReference>
<dbReference type="InterPro" id="IPR010960">
    <property type="entry name" value="Flavocytochrome_c"/>
</dbReference>
<dbReference type="GO" id="GO:0010181">
    <property type="term" value="F:FMN binding"/>
    <property type="evidence" value="ECO:0007669"/>
    <property type="project" value="InterPro"/>
</dbReference>
<evidence type="ECO:0000256" key="5">
    <source>
        <dbReference type="RuleBase" id="RU366062"/>
    </source>
</evidence>
<dbReference type="PROSITE" id="PS51257">
    <property type="entry name" value="PROKAR_LIPOPROTEIN"/>
    <property type="match status" value="1"/>
</dbReference>
<dbReference type="RefSeq" id="WP_016250234.1">
    <property type="nucleotide sequence ID" value="NZ_CP010059.1"/>
</dbReference>
<dbReference type="SUPFAM" id="SSF56425">
    <property type="entry name" value="Succinate dehydrogenase/fumarate reductase flavoprotein, catalytic domain"/>
    <property type="match status" value="1"/>
</dbReference>
<keyword evidence="3 5" id="KW-0274">FAD</keyword>
<sequence length="501" mass="53467">MKKWLSISLLACSALLLTACNSGKSTQTKSTTTQSSQVTSSASKNGYTDPKELKDSYDVIIVGAGGAGMTAAIEAKDAGLNPVIFEKMPVAGGNTSKSSSGMNAAGSKFQKAQGINDTTDAFYEETLKGGKGTNDKELLRYFVDHSAEAIDWLDQNGIKLDNLTITGGMSVKRTHRPTDGSAIGGYLVKGLERNVAERKIPIFVNADVKDIHTDNGVVDGVKVQIQGEKAKNIKAKAVIVTTGGYGASKEILAKYRPDLKDYVTTNSKGTTGDGIALVEKLGGQIIDMDKVQIHPTVNQEKGILIGEAVRGEGAILVDDEGNRFVNEMDTRDKVSAAINALPKKRAYLIFDQGVRSRATAIEFYAKQGYVKEGKTVADLAKTIKVPKANLEKAVANWNKAVESKQDSEFNRTTAMEHTLSTPNYYAIQIAPGVHYSMGGVKINTNTEVLNKDNQPIKGLYVAGELVGGLHGDNRIGGNSVADIVIFGRQAGQQAAAFVKAQ</sequence>
<feature type="domain" description="FAD-dependent oxidoreductase 2 FAD-binding" evidence="7">
    <location>
        <begin position="58"/>
        <end position="480"/>
    </location>
</feature>
<dbReference type="EMBL" id="NIBL01000004">
    <property type="protein sequence ID" value="OUZ14539.1"/>
    <property type="molecule type" value="Genomic_DNA"/>
</dbReference>